<reference evidence="2" key="1">
    <citation type="journal article" date="2020" name="Nature">
        <title>Giant virus diversity and host interactions through global metagenomics.</title>
        <authorList>
            <person name="Schulz F."/>
            <person name="Roux S."/>
            <person name="Paez-Espino D."/>
            <person name="Jungbluth S."/>
            <person name="Walsh D.A."/>
            <person name="Denef V.J."/>
            <person name="McMahon K.D."/>
            <person name="Konstantinidis K.T."/>
            <person name="Eloe-Fadrosh E.A."/>
            <person name="Kyrpides N.C."/>
            <person name="Woyke T."/>
        </authorList>
    </citation>
    <scope>NUCLEOTIDE SEQUENCE</scope>
    <source>
        <strain evidence="2">GVMAG-M-3300023174-144</strain>
    </source>
</reference>
<protein>
    <submittedName>
        <fullName evidence="2">Uncharacterized protein</fullName>
    </submittedName>
</protein>
<keyword evidence="1" id="KW-0812">Transmembrane</keyword>
<feature type="transmembrane region" description="Helical" evidence="1">
    <location>
        <begin position="37"/>
        <end position="56"/>
    </location>
</feature>
<keyword evidence="1" id="KW-1133">Transmembrane helix</keyword>
<evidence type="ECO:0000256" key="1">
    <source>
        <dbReference type="SAM" id="Phobius"/>
    </source>
</evidence>
<evidence type="ECO:0000313" key="2">
    <source>
        <dbReference type="EMBL" id="QHT15304.1"/>
    </source>
</evidence>
<sequence>MGIYIYSSNKGINSAQPSNMNGQQVGGSRTKKSKSLLTTRGFYILLVVLLVGYITSKFV</sequence>
<accession>A0A6C0DGG6</accession>
<proteinExistence type="predicted"/>
<name>A0A6C0DGG6_9ZZZZ</name>
<organism evidence="2">
    <name type="scientific">viral metagenome</name>
    <dbReference type="NCBI Taxonomy" id="1070528"/>
    <lineage>
        <taxon>unclassified sequences</taxon>
        <taxon>metagenomes</taxon>
        <taxon>organismal metagenomes</taxon>
    </lineage>
</organism>
<keyword evidence="1" id="KW-0472">Membrane</keyword>
<dbReference type="AlphaFoldDB" id="A0A6C0DGG6"/>
<dbReference type="EMBL" id="MN739605">
    <property type="protein sequence ID" value="QHT15304.1"/>
    <property type="molecule type" value="Genomic_DNA"/>
</dbReference>